<dbReference type="SUPFAM" id="SSF53448">
    <property type="entry name" value="Nucleotide-diphospho-sugar transferases"/>
    <property type="match status" value="1"/>
</dbReference>
<dbReference type="InterPro" id="IPR056818">
    <property type="entry name" value="GlmU/GlgC-like_hexapep"/>
</dbReference>
<dbReference type="PROSITE" id="PS00808">
    <property type="entry name" value="ADP_GLC_PYROPHOSPH_1"/>
    <property type="match status" value="1"/>
</dbReference>
<dbReference type="NCBIfam" id="NF002023">
    <property type="entry name" value="PRK00844.1"/>
    <property type="match status" value="1"/>
</dbReference>
<evidence type="ECO:0000259" key="11">
    <source>
        <dbReference type="Pfam" id="PF24894"/>
    </source>
</evidence>
<evidence type="ECO:0000259" key="10">
    <source>
        <dbReference type="Pfam" id="PF00483"/>
    </source>
</evidence>
<proteinExistence type="inferred from homology"/>
<dbReference type="GO" id="GO:0005978">
    <property type="term" value="P:glycogen biosynthetic process"/>
    <property type="evidence" value="ECO:0007669"/>
    <property type="project" value="UniProtKB-UniRule"/>
</dbReference>
<keyword evidence="3 9" id="KW-0808">Transferase</keyword>
<evidence type="ECO:0000256" key="1">
    <source>
        <dbReference type="ARBA" id="ARBA00010443"/>
    </source>
</evidence>
<comment type="pathway">
    <text evidence="9">Glycan biosynthesis; glycogen biosynthesis.</text>
</comment>
<comment type="similarity">
    <text evidence="1 9">Belongs to the bacterial/plant glucose-1-phosphate adenylyltransferase family.</text>
</comment>
<keyword evidence="6 9" id="KW-0067">ATP-binding</keyword>
<dbReference type="EC" id="2.7.7.27" evidence="9"/>
<dbReference type="Proteomes" id="UP000250086">
    <property type="component" value="Unassembled WGS sequence"/>
</dbReference>
<dbReference type="InterPro" id="IPR011831">
    <property type="entry name" value="ADP-Glc_PPase"/>
</dbReference>
<organism evidence="12 13">
    <name type="scientific">Anaerobiospirillum thomasii</name>
    <dbReference type="NCBI Taxonomy" id="179995"/>
    <lineage>
        <taxon>Bacteria</taxon>
        <taxon>Pseudomonadati</taxon>
        <taxon>Pseudomonadota</taxon>
        <taxon>Gammaproteobacteria</taxon>
        <taxon>Aeromonadales</taxon>
        <taxon>Succinivibrionaceae</taxon>
        <taxon>Anaerobiospirillum</taxon>
    </lineage>
</organism>
<accession>A0A2X0V9J4</accession>
<dbReference type="GO" id="GO:0008878">
    <property type="term" value="F:glucose-1-phosphate adenylyltransferase activity"/>
    <property type="evidence" value="ECO:0007669"/>
    <property type="project" value="UniProtKB-UniRule"/>
</dbReference>
<keyword evidence="5 9" id="KW-0547">Nucleotide-binding</keyword>
<dbReference type="HAMAP" id="MF_00624">
    <property type="entry name" value="GlgC"/>
    <property type="match status" value="1"/>
</dbReference>
<dbReference type="InterPro" id="IPR005836">
    <property type="entry name" value="ADP_Glu_pyroP_CS"/>
</dbReference>
<keyword evidence="8 9" id="KW-0119">Carbohydrate metabolism</keyword>
<evidence type="ECO:0000256" key="4">
    <source>
        <dbReference type="ARBA" id="ARBA00022695"/>
    </source>
</evidence>
<keyword evidence="2 9" id="KW-0321">Glycogen metabolism</keyword>
<evidence type="ECO:0000313" key="12">
    <source>
        <dbReference type="EMBL" id="SPT69475.1"/>
    </source>
</evidence>
<dbReference type="OrthoDB" id="9801810at2"/>
<feature type="site" description="Could play a key role in the communication between the regulatory and the substrate sites" evidence="9">
    <location>
        <position position="95"/>
    </location>
</feature>
<evidence type="ECO:0000256" key="3">
    <source>
        <dbReference type="ARBA" id="ARBA00022679"/>
    </source>
</evidence>
<protein>
    <recommendedName>
        <fullName evidence="9">Glucose-1-phosphate adenylyltransferase</fullName>
        <ecNumber evidence="9">2.7.7.27</ecNumber>
    </recommendedName>
    <alternativeName>
        <fullName evidence="9">ADP-glucose pyrophosphorylase</fullName>
        <shortName evidence="9">ADPGlc PPase</shortName>
    </alternativeName>
    <alternativeName>
        <fullName evidence="9">ADP-glucose synthase</fullName>
    </alternativeName>
</protein>
<evidence type="ECO:0000256" key="7">
    <source>
        <dbReference type="ARBA" id="ARBA00023056"/>
    </source>
</evidence>
<evidence type="ECO:0000256" key="5">
    <source>
        <dbReference type="ARBA" id="ARBA00022741"/>
    </source>
</evidence>
<evidence type="ECO:0000256" key="6">
    <source>
        <dbReference type="ARBA" id="ARBA00022840"/>
    </source>
</evidence>
<dbReference type="GO" id="GO:0005524">
    <property type="term" value="F:ATP binding"/>
    <property type="evidence" value="ECO:0007669"/>
    <property type="project" value="UniProtKB-KW"/>
</dbReference>
<dbReference type="CDD" id="cd04651">
    <property type="entry name" value="LbH_G1P_AT_C"/>
    <property type="match status" value="1"/>
</dbReference>
<name>A0A2X0V9J4_9GAMM</name>
<gene>
    <name evidence="12" type="primary">glgC_1</name>
    <name evidence="9" type="synonym">glgC</name>
    <name evidence="12" type="ORF">NCTC13093_00852</name>
</gene>
<dbReference type="PANTHER" id="PTHR43523">
    <property type="entry name" value="GLUCOSE-1-PHOSPHATE ADENYLYLTRANSFERASE-RELATED"/>
    <property type="match status" value="1"/>
</dbReference>
<feature type="site" description="Could play a key role in the communication between the regulatory and the substrate sites" evidence="9">
    <location>
        <position position="58"/>
    </location>
</feature>
<dbReference type="NCBIfam" id="NF001947">
    <property type="entry name" value="PRK00725.1"/>
    <property type="match status" value="1"/>
</dbReference>
<dbReference type="InterPro" id="IPR011004">
    <property type="entry name" value="Trimer_LpxA-like_sf"/>
</dbReference>
<comment type="function">
    <text evidence="9">Involved in the biosynthesis of ADP-glucose, a building block required for the elongation reactions to produce glycogen. Catalyzes the reaction between ATP and alpha-D-glucose 1-phosphate (G1P) to produce pyrophosphate and ADP-Glc.</text>
</comment>
<evidence type="ECO:0000256" key="2">
    <source>
        <dbReference type="ARBA" id="ARBA00022600"/>
    </source>
</evidence>
<dbReference type="EMBL" id="UAPV01000001">
    <property type="protein sequence ID" value="SPT69475.1"/>
    <property type="molecule type" value="Genomic_DNA"/>
</dbReference>
<dbReference type="PROSITE" id="PS00809">
    <property type="entry name" value="ADP_GLC_PYROPHOSPH_2"/>
    <property type="match status" value="1"/>
</dbReference>
<dbReference type="RefSeq" id="WP_113743641.1">
    <property type="nucleotide sequence ID" value="NZ_UAPU01000007.1"/>
</dbReference>
<dbReference type="SUPFAM" id="SSF51161">
    <property type="entry name" value="Trimeric LpxA-like enzymes"/>
    <property type="match status" value="1"/>
</dbReference>
<dbReference type="PROSITE" id="PS00810">
    <property type="entry name" value="ADP_GLC_PYROPHOSPH_3"/>
    <property type="match status" value="1"/>
</dbReference>
<dbReference type="AlphaFoldDB" id="A0A2X0V9J4"/>
<dbReference type="CDD" id="cd02508">
    <property type="entry name" value="ADP_Glucose_PP"/>
    <property type="match status" value="1"/>
</dbReference>
<dbReference type="PANTHER" id="PTHR43523:SF2">
    <property type="entry name" value="GLUCOSE-1-PHOSPHATE ADENYLYLTRANSFERASE"/>
    <property type="match status" value="1"/>
</dbReference>
<feature type="binding site" evidence="9">
    <location>
        <position position="195"/>
    </location>
    <ligand>
        <name>alpha-D-glucose 1-phosphate</name>
        <dbReference type="ChEBI" id="CHEBI:58601"/>
    </ligand>
</feature>
<feature type="domain" description="Nucleotidyl transferase" evidence="10">
    <location>
        <begin position="6"/>
        <end position="274"/>
    </location>
</feature>
<dbReference type="NCBIfam" id="TIGR02091">
    <property type="entry name" value="glgC"/>
    <property type="match status" value="1"/>
</dbReference>
<comment type="catalytic activity">
    <reaction evidence="9">
        <text>alpha-D-glucose 1-phosphate + ATP + H(+) = ADP-alpha-D-glucose + diphosphate</text>
        <dbReference type="Rhea" id="RHEA:12120"/>
        <dbReference type="ChEBI" id="CHEBI:15378"/>
        <dbReference type="ChEBI" id="CHEBI:30616"/>
        <dbReference type="ChEBI" id="CHEBI:33019"/>
        <dbReference type="ChEBI" id="CHEBI:57498"/>
        <dbReference type="ChEBI" id="CHEBI:58601"/>
        <dbReference type="EC" id="2.7.7.27"/>
    </reaction>
</comment>
<evidence type="ECO:0000313" key="13">
    <source>
        <dbReference type="Proteomes" id="UP000250086"/>
    </source>
</evidence>
<dbReference type="UniPathway" id="UPA00164"/>
<dbReference type="Pfam" id="PF00483">
    <property type="entry name" value="NTP_transferase"/>
    <property type="match status" value="1"/>
</dbReference>
<evidence type="ECO:0000256" key="9">
    <source>
        <dbReference type="HAMAP-Rule" id="MF_00624"/>
    </source>
</evidence>
<sequence>MSGVLAMILAGGEGTRLMPLTKSRSKPSVPFGGSYRLIDFVLNNFVNSGIIRIYVITQYKSQSLYMHLKNGWTVSGIPNCFIDTIPAQMRTGKDWYKGTADAIYQNLTFIEDQYADDVCIFGSDHIYKMNIRQMLQYHQNNKASLTVAAMRMPSSEVAGRFGVIEVDAMGRMIGFAEKPKVPKEIPGDPGYSLVSMGNYIFKSEVLSKELREDADDVNSSHDFGNDIIPKLFPRGNVYVYDLSNNVIEGEPREVYWRDVGSIDAYWDAHMDLLKEKPDFSLFNLQWPLHTFYPPLPPAYFSDTRNNHSLVSHSMISAGCKIVGATIKKSVLGFRCSADDGATVEDSVLIGDIKIGKGCKIRRAIIDRHVEIAPGFTLGYDTEADMKLVDNNDKTCPQMSKNGIIVIPKGMRLGFD</sequence>
<dbReference type="InterPro" id="IPR005835">
    <property type="entry name" value="NTP_transferase_dom"/>
</dbReference>
<dbReference type="Pfam" id="PF24894">
    <property type="entry name" value="Hexapep_GlmU"/>
    <property type="match status" value="1"/>
</dbReference>
<feature type="binding site" evidence="9">
    <location>
        <position position="96"/>
    </location>
    <ligand>
        <name>alpha-D-glucose 1-phosphate</name>
        <dbReference type="ChEBI" id="CHEBI:58601"/>
    </ligand>
</feature>
<dbReference type="InterPro" id="IPR023049">
    <property type="entry name" value="GlgC_bac"/>
</dbReference>
<dbReference type="Gene3D" id="3.90.550.10">
    <property type="entry name" value="Spore Coat Polysaccharide Biosynthesis Protein SpsA, Chain A"/>
    <property type="match status" value="1"/>
</dbReference>
<reference evidence="12 13" key="1">
    <citation type="submission" date="2018-06" db="EMBL/GenBank/DDBJ databases">
        <authorList>
            <consortium name="Pathogen Informatics"/>
            <person name="Doyle S."/>
        </authorList>
    </citation>
    <scope>NUCLEOTIDE SEQUENCE [LARGE SCALE GENOMIC DNA]</scope>
    <source>
        <strain evidence="12 13">NCTC13093</strain>
    </source>
</reference>
<dbReference type="InterPro" id="IPR029044">
    <property type="entry name" value="Nucleotide-diphossugar_trans"/>
</dbReference>
<evidence type="ECO:0000256" key="8">
    <source>
        <dbReference type="ARBA" id="ARBA00023277"/>
    </source>
</evidence>
<keyword evidence="7 9" id="KW-0320">Glycogen biosynthesis</keyword>
<comment type="subunit">
    <text evidence="9">Homotetramer.</text>
</comment>
<feature type="binding site" evidence="9">
    <location>
        <begin position="177"/>
        <end position="178"/>
    </location>
    <ligand>
        <name>alpha-D-glucose 1-phosphate</name>
        <dbReference type="ChEBI" id="CHEBI:58601"/>
    </ligand>
</feature>
<keyword evidence="4 9" id="KW-0548">Nucleotidyltransferase</keyword>
<feature type="domain" description="Glucose-1-phosphate adenylyltransferase/Bifunctional protein GlmU-like C-terminal hexapeptide" evidence="11">
    <location>
        <begin position="296"/>
        <end position="388"/>
    </location>
</feature>
<dbReference type="Gene3D" id="2.160.10.10">
    <property type="entry name" value="Hexapeptide repeat proteins"/>
    <property type="match status" value="1"/>
</dbReference>
<keyword evidence="13" id="KW-1185">Reference proteome</keyword>
<feature type="binding site" evidence="9">
    <location>
        <position position="162"/>
    </location>
    <ligand>
        <name>alpha-D-glucose 1-phosphate</name>
        <dbReference type="ChEBI" id="CHEBI:58601"/>
    </ligand>
</feature>